<reference evidence="3 4" key="1">
    <citation type="submission" date="2013-04" db="EMBL/GenBank/DDBJ databases">
        <title>The Genome Sequence of Treponema maltophilum ATCC 51939.</title>
        <authorList>
            <consortium name="The Broad Institute Genomics Platform"/>
            <person name="Earl A."/>
            <person name="Ward D."/>
            <person name="Feldgarden M."/>
            <person name="Gevers D."/>
            <person name="Leonetti C."/>
            <person name="Blanton J.M."/>
            <person name="Dewhirst F.E."/>
            <person name="Izard J."/>
            <person name="Walker B."/>
            <person name="Young S."/>
            <person name="Zeng Q."/>
            <person name="Gargeya S."/>
            <person name="Fitzgerald M."/>
            <person name="Haas B."/>
            <person name="Abouelleil A."/>
            <person name="Allen A.W."/>
            <person name="Alvarado L."/>
            <person name="Arachchi H.M."/>
            <person name="Berlin A.M."/>
            <person name="Chapman S.B."/>
            <person name="Gainer-Dewar J."/>
            <person name="Goldberg J."/>
            <person name="Griggs A."/>
            <person name="Gujja S."/>
            <person name="Hansen M."/>
            <person name="Howarth C."/>
            <person name="Imamovic A."/>
            <person name="Ireland A."/>
            <person name="Larimer J."/>
            <person name="McCowan C."/>
            <person name="Murphy C."/>
            <person name="Pearson M."/>
            <person name="Poon T.W."/>
            <person name="Priest M."/>
            <person name="Roberts A."/>
            <person name="Saif S."/>
            <person name="Shea T."/>
            <person name="Sisk P."/>
            <person name="Sykes S."/>
            <person name="Wortman J."/>
            <person name="Nusbaum C."/>
            <person name="Birren B."/>
        </authorList>
    </citation>
    <scope>NUCLEOTIDE SEQUENCE [LARGE SCALE GENOMIC DNA]</scope>
    <source>
        <strain evidence="3 4">ATCC 51939</strain>
    </source>
</reference>
<dbReference type="HOGENOM" id="CLU_155669_0_1_12"/>
<dbReference type="InterPro" id="IPR002912">
    <property type="entry name" value="ACT_dom"/>
</dbReference>
<dbReference type="SUPFAM" id="SSF55021">
    <property type="entry name" value="ACT-like"/>
    <property type="match status" value="1"/>
</dbReference>
<proteinExistence type="inferred from homology"/>
<organism evidence="3 4">
    <name type="scientific">Treponema maltophilum ATCC 51939</name>
    <dbReference type="NCBI Taxonomy" id="1125699"/>
    <lineage>
        <taxon>Bacteria</taxon>
        <taxon>Pseudomonadati</taxon>
        <taxon>Spirochaetota</taxon>
        <taxon>Spirochaetia</taxon>
        <taxon>Spirochaetales</taxon>
        <taxon>Treponemataceae</taxon>
        <taxon>Treponema</taxon>
    </lineage>
</organism>
<dbReference type="InterPro" id="IPR045865">
    <property type="entry name" value="ACT-like_dom_sf"/>
</dbReference>
<evidence type="ECO:0000313" key="4">
    <source>
        <dbReference type="Proteomes" id="UP000014541"/>
    </source>
</evidence>
<comment type="caution">
    <text evidence="3">The sequence shown here is derived from an EMBL/GenBank/DDBJ whole genome shotgun (WGS) entry which is preliminary data.</text>
</comment>
<dbReference type="AlphaFoldDB" id="S3K5C0"/>
<dbReference type="PANTHER" id="PTHR34875">
    <property type="entry name" value="UPF0237 PROTEIN MJ1558"/>
    <property type="match status" value="1"/>
</dbReference>
<dbReference type="NCBIfam" id="NF001220">
    <property type="entry name" value="PRK00194.1"/>
    <property type="match status" value="1"/>
</dbReference>
<feature type="domain" description="ACT" evidence="2">
    <location>
        <begin position="38"/>
        <end position="112"/>
    </location>
</feature>
<evidence type="ECO:0000313" key="3">
    <source>
        <dbReference type="EMBL" id="EPF32156.1"/>
    </source>
</evidence>
<dbReference type="PANTHER" id="PTHR34875:SF6">
    <property type="entry name" value="UPF0237 PROTEIN MJ1558"/>
    <property type="match status" value="1"/>
</dbReference>
<name>S3K5C0_TREMA</name>
<dbReference type="InterPro" id="IPR050990">
    <property type="entry name" value="UPF0237/GcvR_regulator"/>
</dbReference>
<gene>
    <name evidence="3" type="ORF">HMPREF9194_00145</name>
</gene>
<dbReference type="STRING" id="1125699.HMPREF9194_00145"/>
<keyword evidence="4" id="KW-1185">Reference proteome</keyword>
<dbReference type="eggNOG" id="COG3830">
    <property type="taxonomic scope" value="Bacteria"/>
</dbReference>
<evidence type="ECO:0000256" key="1">
    <source>
        <dbReference type="HAMAP-Rule" id="MF_01054"/>
    </source>
</evidence>
<sequence>MPAEGLLYTSFYFFSHQSPIDRSPPCKYNTLMDTTNVIITVSGTDQAGIIAKVSSALFSHNINIADISQTVLSGNFIMMMVADVSSSSIGIADLRKRMDELGEKLGVDIHIMHERVFNAMHRI</sequence>
<accession>S3K5C0</accession>
<dbReference type="Pfam" id="PF13740">
    <property type="entry name" value="ACT_6"/>
    <property type="match status" value="1"/>
</dbReference>
<dbReference type="EMBL" id="ATFF01000002">
    <property type="protein sequence ID" value="EPF32156.1"/>
    <property type="molecule type" value="Genomic_DNA"/>
</dbReference>
<comment type="similarity">
    <text evidence="1">Belongs to the UPF0237 family.</text>
</comment>
<protein>
    <recommendedName>
        <fullName evidence="1">UPF0237 protein HMPREF9194_00145</fullName>
    </recommendedName>
</protein>
<dbReference type="Gene3D" id="3.30.70.260">
    <property type="match status" value="1"/>
</dbReference>
<dbReference type="CDD" id="cd04872">
    <property type="entry name" value="ACT_1ZPV"/>
    <property type="match status" value="1"/>
</dbReference>
<dbReference type="Proteomes" id="UP000014541">
    <property type="component" value="Unassembled WGS sequence"/>
</dbReference>
<dbReference type="PROSITE" id="PS51671">
    <property type="entry name" value="ACT"/>
    <property type="match status" value="1"/>
</dbReference>
<dbReference type="PATRIC" id="fig|1125699.3.peg.145"/>
<dbReference type="HAMAP" id="MF_01054">
    <property type="entry name" value="UPF0237"/>
    <property type="match status" value="1"/>
</dbReference>
<dbReference type="InterPro" id="IPR022986">
    <property type="entry name" value="UPF0237_ACT"/>
</dbReference>
<evidence type="ECO:0000259" key="2">
    <source>
        <dbReference type="PROSITE" id="PS51671"/>
    </source>
</evidence>